<dbReference type="AlphaFoldDB" id="A0A1E4RGE7"/>
<gene>
    <name evidence="2" type="ORF">HYPBUDRAFT_6755</name>
</gene>
<dbReference type="Proteomes" id="UP000095085">
    <property type="component" value="Unassembled WGS sequence"/>
</dbReference>
<dbReference type="RefSeq" id="XP_020075411.1">
    <property type="nucleotide sequence ID" value="XM_020223605.1"/>
</dbReference>
<dbReference type="EMBL" id="KV454542">
    <property type="protein sequence ID" value="ODV66344.1"/>
    <property type="molecule type" value="Genomic_DNA"/>
</dbReference>
<evidence type="ECO:0000313" key="2">
    <source>
        <dbReference type="EMBL" id="ODV66344.1"/>
    </source>
</evidence>
<dbReference type="GeneID" id="30998154"/>
<keyword evidence="3" id="KW-1185">Reference proteome</keyword>
<sequence>MQFKYLTFIFTLILCISAHFQRYTTKQLTEVEELPDNLGHFSCIAITAGTYNCKILLSGNDDGVPVEKQHENGATTIIKFNKREEAEEFIKEHEKRFTTPGFEKREFATLLNVQPKNSHDYQADKRSNFTNIEKRSATDEGDLGKRFNLTGFEKRFNLTGFEKRSNLTGFEKRSNLTGFEKRFNLTSLGKREINNDKRFNLTGLDKKFNFTGFGKRDLQNDKRFNLTGIEKRLNLTGLGKRAVIDKTLNLTDFNKRFGPFLNSTEV</sequence>
<keyword evidence="1" id="KW-0732">Signal</keyword>
<feature type="signal peptide" evidence="1">
    <location>
        <begin position="1"/>
        <end position="18"/>
    </location>
</feature>
<dbReference type="STRING" id="984485.A0A1E4RGE7"/>
<protein>
    <submittedName>
        <fullName evidence="2">Uncharacterized protein</fullName>
    </submittedName>
</protein>
<organism evidence="2 3">
    <name type="scientific">Hyphopichia burtonii NRRL Y-1933</name>
    <dbReference type="NCBI Taxonomy" id="984485"/>
    <lineage>
        <taxon>Eukaryota</taxon>
        <taxon>Fungi</taxon>
        <taxon>Dikarya</taxon>
        <taxon>Ascomycota</taxon>
        <taxon>Saccharomycotina</taxon>
        <taxon>Pichiomycetes</taxon>
        <taxon>Debaryomycetaceae</taxon>
        <taxon>Hyphopichia</taxon>
    </lineage>
</organism>
<name>A0A1E4RGE7_9ASCO</name>
<evidence type="ECO:0000313" key="3">
    <source>
        <dbReference type="Proteomes" id="UP000095085"/>
    </source>
</evidence>
<accession>A0A1E4RGE7</accession>
<evidence type="ECO:0000256" key="1">
    <source>
        <dbReference type="SAM" id="SignalP"/>
    </source>
</evidence>
<feature type="chain" id="PRO_5009162271" evidence="1">
    <location>
        <begin position="19"/>
        <end position="266"/>
    </location>
</feature>
<reference evidence="3" key="1">
    <citation type="submission" date="2016-05" db="EMBL/GenBank/DDBJ databases">
        <title>Comparative genomics of biotechnologically important yeasts.</title>
        <authorList>
            <consortium name="DOE Joint Genome Institute"/>
            <person name="Riley R."/>
            <person name="Haridas S."/>
            <person name="Wolfe K.H."/>
            <person name="Lopes M.R."/>
            <person name="Hittinger C.T."/>
            <person name="Goker M."/>
            <person name="Salamov A."/>
            <person name="Wisecaver J."/>
            <person name="Long T.M."/>
            <person name="Aerts A.L."/>
            <person name="Barry K."/>
            <person name="Choi C."/>
            <person name="Clum A."/>
            <person name="Coughlan A.Y."/>
            <person name="Deshpande S."/>
            <person name="Douglass A.P."/>
            <person name="Hanson S.J."/>
            <person name="Klenk H.-P."/>
            <person name="Labutti K."/>
            <person name="Lapidus A."/>
            <person name="Lindquist E."/>
            <person name="Lipzen A."/>
            <person name="Meier-Kolthoff J.P."/>
            <person name="Ohm R.A."/>
            <person name="Otillar R.P."/>
            <person name="Pangilinan J."/>
            <person name="Peng Y."/>
            <person name="Rokas A."/>
            <person name="Rosa C.A."/>
            <person name="Scheuner C."/>
            <person name="Sibirny A.A."/>
            <person name="Slot J.C."/>
            <person name="Stielow J.B."/>
            <person name="Sun H."/>
            <person name="Kurtzman C.P."/>
            <person name="Blackwell M."/>
            <person name="Grigoriev I.V."/>
            <person name="Jeffries T.W."/>
        </authorList>
    </citation>
    <scope>NUCLEOTIDE SEQUENCE [LARGE SCALE GENOMIC DNA]</scope>
    <source>
        <strain evidence="3">NRRL Y-1933</strain>
    </source>
</reference>
<proteinExistence type="predicted"/>